<comment type="cofactor">
    <cofactor evidence="1">
        <name>Mg(2+)</name>
        <dbReference type="ChEBI" id="CHEBI:18420"/>
    </cofactor>
</comment>
<evidence type="ECO:0000313" key="8">
    <source>
        <dbReference type="EMBL" id="MDI5969073.1"/>
    </source>
</evidence>
<evidence type="ECO:0000256" key="7">
    <source>
        <dbReference type="SAM" id="MobiDB-lite"/>
    </source>
</evidence>
<dbReference type="InterPro" id="IPR008949">
    <property type="entry name" value="Isoprenoid_synthase_dom_sf"/>
</dbReference>
<dbReference type="InterPro" id="IPR000092">
    <property type="entry name" value="Polyprenyl_synt"/>
</dbReference>
<dbReference type="SUPFAM" id="SSF48576">
    <property type="entry name" value="Terpenoid synthases"/>
    <property type="match status" value="1"/>
</dbReference>
<accession>A0AA90K7N0</accession>
<dbReference type="PANTHER" id="PTHR12001:SF85">
    <property type="entry name" value="SHORT CHAIN ISOPRENYL DIPHOSPHATE SYNTHASE"/>
    <property type="match status" value="1"/>
</dbReference>
<evidence type="ECO:0000256" key="5">
    <source>
        <dbReference type="ARBA" id="ARBA00022842"/>
    </source>
</evidence>
<gene>
    <name evidence="8" type="ORF">POF50_006885</name>
</gene>
<evidence type="ECO:0000256" key="3">
    <source>
        <dbReference type="ARBA" id="ARBA00022679"/>
    </source>
</evidence>
<organism evidence="8">
    <name type="scientific">Streptantibioticus silvisoli</name>
    <dbReference type="NCBI Taxonomy" id="2705255"/>
    <lineage>
        <taxon>Bacteria</taxon>
        <taxon>Bacillati</taxon>
        <taxon>Actinomycetota</taxon>
        <taxon>Actinomycetes</taxon>
        <taxon>Kitasatosporales</taxon>
        <taxon>Streptomycetaceae</taxon>
        <taxon>Streptantibioticus</taxon>
    </lineage>
</organism>
<reference evidence="8" key="1">
    <citation type="submission" date="2023-05" db="EMBL/GenBank/DDBJ databases">
        <title>Streptantibioticus silvisoli sp. nov., acidotolerant actinomycetes 1 from pine litter.</title>
        <authorList>
            <person name="Swiecimska M."/>
            <person name="Golinska P."/>
            <person name="Sangal V."/>
            <person name="Wachnowicz B."/>
            <person name="Goodfellow M."/>
        </authorList>
    </citation>
    <scope>NUCLEOTIDE SEQUENCE</scope>
    <source>
        <strain evidence="8">SL13</strain>
    </source>
</reference>
<dbReference type="CDD" id="cd00685">
    <property type="entry name" value="Trans_IPPS_HT"/>
    <property type="match status" value="1"/>
</dbReference>
<dbReference type="AlphaFoldDB" id="A0AA90K7N0"/>
<evidence type="ECO:0000256" key="2">
    <source>
        <dbReference type="ARBA" id="ARBA00006706"/>
    </source>
</evidence>
<evidence type="ECO:0000256" key="6">
    <source>
        <dbReference type="RuleBase" id="RU004466"/>
    </source>
</evidence>
<dbReference type="RefSeq" id="WP_282698555.1">
    <property type="nucleotide sequence ID" value="NZ_JABXJJ020000007.1"/>
</dbReference>
<dbReference type="GO" id="GO:0046872">
    <property type="term" value="F:metal ion binding"/>
    <property type="evidence" value="ECO:0007669"/>
    <property type="project" value="UniProtKB-KW"/>
</dbReference>
<keyword evidence="4" id="KW-0479">Metal-binding</keyword>
<feature type="region of interest" description="Disordered" evidence="7">
    <location>
        <begin position="1"/>
        <end position="43"/>
    </location>
</feature>
<evidence type="ECO:0000256" key="4">
    <source>
        <dbReference type="ARBA" id="ARBA00022723"/>
    </source>
</evidence>
<dbReference type="GO" id="GO:0004659">
    <property type="term" value="F:prenyltransferase activity"/>
    <property type="evidence" value="ECO:0007669"/>
    <property type="project" value="InterPro"/>
</dbReference>
<name>A0AA90K7N0_9ACTN</name>
<comment type="similarity">
    <text evidence="2 6">Belongs to the FPP/GGPP synthase family.</text>
</comment>
<protein>
    <submittedName>
        <fullName evidence="8">Polyprenyl synthetase family protein</fullName>
    </submittedName>
</protein>
<keyword evidence="3 6" id="KW-0808">Transferase</keyword>
<sequence length="478" mass="47549">MRAGTQDSGEEATAVAGSGAGPDVASAGLDSAGAGLDDRGAKGAGVSGAGAARGAVGVSGAEAAGAAGGAARTRAGRGAGADGTGAGVFGPDALGPGAVDALDPDVVDADVAGAVGRVLEGVLADRVRGARAVDRLFADDLAERVAAFTLGGGKRLRSRFLWWGFRACGGGRDGGGAGPALRVAAALELLQTCALVQDDVMDDSALRRGRPAVHADLAARHGTGRALSFGAAAAVLAGDLALSWADDTLAAAAAPAWSRRAVTGIWRALRDEMAAGQYLDLHAQVTGARSVGRAARTAFLKSALYSVERPLLLGAVLAGAGPRRMRELRLAGRCAGLAFQFHDDLLGAFGDPRVTGKPAGEDVRDGRPTYLLTVARARAAAGDDPRAARLLESAVGRPVRGAAQVARVLAAVEAVGAAGAVAATVERLIGHGTARLAGAGLEPFAEHRLRALMRQLAGPVPVLPGPERDAATTDGGAG</sequence>
<dbReference type="GO" id="GO:0008299">
    <property type="term" value="P:isoprenoid biosynthetic process"/>
    <property type="evidence" value="ECO:0007669"/>
    <property type="project" value="InterPro"/>
</dbReference>
<keyword evidence="5" id="KW-0460">Magnesium</keyword>
<dbReference type="SFLD" id="SFLDS00005">
    <property type="entry name" value="Isoprenoid_Synthase_Type_I"/>
    <property type="match status" value="1"/>
</dbReference>
<proteinExistence type="inferred from homology"/>
<dbReference type="EMBL" id="JABXJJ020000007">
    <property type="protein sequence ID" value="MDI5969073.1"/>
    <property type="molecule type" value="Genomic_DNA"/>
</dbReference>
<feature type="compositionally biased region" description="Low complexity" evidence="7">
    <location>
        <begin position="23"/>
        <end position="35"/>
    </location>
</feature>
<dbReference type="Gene3D" id="1.10.600.10">
    <property type="entry name" value="Farnesyl Diphosphate Synthase"/>
    <property type="match status" value="1"/>
</dbReference>
<dbReference type="InterPro" id="IPR033749">
    <property type="entry name" value="Polyprenyl_synt_CS"/>
</dbReference>
<dbReference type="PROSITE" id="PS00723">
    <property type="entry name" value="POLYPRENYL_SYNTHASE_1"/>
    <property type="match status" value="1"/>
</dbReference>
<dbReference type="PANTHER" id="PTHR12001">
    <property type="entry name" value="GERANYLGERANYL PYROPHOSPHATE SYNTHASE"/>
    <property type="match status" value="1"/>
</dbReference>
<comment type="caution">
    <text evidence="8">The sequence shown here is derived from an EMBL/GenBank/DDBJ whole genome shotgun (WGS) entry which is preliminary data.</text>
</comment>
<evidence type="ECO:0000256" key="1">
    <source>
        <dbReference type="ARBA" id="ARBA00001946"/>
    </source>
</evidence>
<dbReference type="Pfam" id="PF00348">
    <property type="entry name" value="polyprenyl_synt"/>
    <property type="match status" value="1"/>
</dbReference>